<dbReference type="GO" id="GO:0031934">
    <property type="term" value="C:mating-type region heterochromatin"/>
    <property type="evidence" value="ECO:0007669"/>
    <property type="project" value="TreeGrafter"/>
</dbReference>
<feature type="region of interest" description="Disordered" evidence="1">
    <location>
        <begin position="1"/>
        <end position="33"/>
    </location>
</feature>
<feature type="domain" description="Cryptic loci regulator 2 C-terminal" evidence="2">
    <location>
        <begin position="428"/>
        <end position="560"/>
    </location>
</feature>
<evidence type="ECO:0008006" key="6">
    <source>
        <dbReference type="Google" id="ProtNLM"/>
    </source>
</evidence>
<dbReference type="Proteomes" id="UP001388673">
    <property type="component" value="Unassembled WGS sequence"/>
</dbReference>
<dbReference type="RefSeq" id="XP_066805174.1">
    <property type="nucleotide sequence ID" value="XM_066943973.1"/>
</dbReference>
<dbReference type="Pfam" id="PF16761">
    <property type="entry name" value="Clr2_transil"/>
    <property type="match status" value="1"/>
</dbReference>
<proteinExistence type="predicted"/>
<evidence type="ECO:0000256" key="1">
    <source>
        <dbReference type="SAM" id="MobiDB-lite"/>
    </source>
</evidence>
<evidence type="ECO:0000313" key="5">
    <source>
        <dbReference type="Proteomes" id="UP001388673"/>
    </source>
</evidence>
<protein>
    <recommendedName>
        <fullName evidence="6">Cryptic loci regulator 2 N-terminal domain-containing protein</fullName>
    </recommendedName>
</protein>
<dbReference type="GO" id="GO:0033553">
    <property type="term" value="C:rDNA heterochromatin"/>
    <property type="evidence" value="ECO:0007669"/>
    <property type="project" value="TreeGrafter"/>
</dbReference>
<reference evidence="4 5" key="1">
    <citation type="journal article" date="2024" name="bioRxiv">
        <title>Comparative genomics of Cryptococcus and Kwoniella reveals pathogenesis evolution and contrasting karyotype dynamics via intercentromeric recombination or chromosome fusion.</title>
        <authorList>
            <person name="Coelho M.A."/>
            <person name="David-Palma M."/>
            <person name="Shea T."/>
            <person name="Bowers K."/>
            <person name="McGinley-Smith S."/>
            <person name="Mohammad A.W."/>
            <person name="Gnirke A."/>
            <person name="Yurkov A.M."/>
            <person name="Nowrousian M."/>
            <person name="Sun S."/>
            <person name="Cuomo C.A."/>
            <person name="Heitman J."/>
        </authorList>
    </citation>
    <scope>NUCLEOTIDE SEQUENCE [LARGE SCALE GENOMIC DNA]</scope>
    <source>
        <strain evidence="4 5">CBS 13917</strain>
    </source>
</reference>
<dbReference type="KEGG" id="kne:92178099"/>
<keyword evidence="5" id="KW-1185">Reference proteome</keyword>
<dbReference type="GO" id="GO:0070824">
    <property type="term" value="C:SHREC complex"/>
    <property type="evidence" value="ECO:0007669"/>
    <property type="project" value="InterPro"/>
</dbReference>
<dbReference type="GO" id="GO:0030466">
    <property type="term" value="P:silent mating-type cassette heterochromatin formation"/>
    <property type="evidence" value="ECO:0007669"/>
    <property type="project" value="TreeGrafter"/>
</dbReference>
<dbReference type="EMBL" id="JBCAWK010000002">
    <property type="protein sequence ID" value="KAK8865695.1"/>
    <property type="molecule type" value="Genomic_DNA"/>
</dbReference>
<sequence>MSTPSHPALNWPRTDGDPSRWPETQPPSNTDWYYEDVPLSDPKYKLYEQKTGEFLAQRLGLPVDASQQRVPMPKHYRLFAHRKRQPDNSIRTDFYLFGSANTLKFRSVPEFLEHAFWLMDTSRSLDDHSQCLCPYSKNGKARKSLTGTSSIKRGSSTSPLKEGPMKKKKVAATQSEAEEEDGLAGVVPERAEELTSQRRFRRGELIWFRINNIDPPAKLKGMGLTPLTHWPGLVAQVPLKTRVLQSGDVASASSSTAWTLFGGAPPTALQPTKPDVVQYYEYHIRPLGMFSPSDEIIKHGKDLLPWSIGSELLAGEKGWDAIGHQAENYLREGVKKEAEGYKGRSLDELEALIGIGQKWRANWAKRLRFSEMPWEWDAAVFRLSIALKTAHGITNAWTQTDKIDILPQDTDITEDDMKLIMSQKKTLYQGLWWGGERIWLEDMVRLKKHRSDLPTDDILPPTEGAEDRAVFLKIRVIAIEVSQDQAQINETAWRCVLYGDVFELAMEGANDQLPTPITSNGEIPVMSVYNAPKGFVYRQLNDPDSEVTVDIIDVAGRVYPDLLDSATQSWFVDPSRPSDSAKRVTPGDGALALMGLKTGGLVASKSEDWKEDLWTIVQQSSKVCETKLKEWYVRLLREALGLPKENRKENGSNGASVHKP</sequence>
<dbReference type="AlphaFoldDB" id="A0AAW0Z428"/>
<comment type="caution">
    <text evidence="4">The sequence shown here is derived from an EMBL/GenBank/DDBJ whole genome shotgun (WGS) entry which is preliminary data.</text>
</comment>
<dbReference type="PANTHER" id="PTHR38046:SF1">
    <property type="entry name" value="CRYPTIC LOCI REGULATOR 2"/>
    <property type="match status" value="1"/>
</dbReference>
<evidence type="ECO:0000259" key="2">
    <source>
        <dbReference type="Pfam" id="PF10383"/>
    </source>
</evidence>
<dbReference type="InterPro" id="IPR018839">
    <property type="entry name" value="Tscrpt-silencing_Clr2_C"/>
</dbReference>
<evidence type="ECO:0000313" key="4">
    <source>
        <dbReference type="EMBL" id="KAK8865695.1"/>
    </source>
</evidence>
<name>A0AAW0Z428_9TREE</name>
<feature type="region of interest" description="Disordered" evidence="1">
    <location>
        <begin position="141"/>
        <end position="184"/>
    </location>
</feature>
<evidence type="ECO:0000259" key="3">
    <source>
        <dbReference type="Pfam" id="PF16761"/>
    </source>
</evidence>
<feature type="domain" description="Cryptic loci regulator 2 N-terminal" evidence="3">
    <location>
        <begin position="72"/>
        <end position="135"/>
    </location>
</feature>
<organism evidence="4 5">
    <name type="scientific">Kwoniella newhampshirensis</name>
    <dbReference type="NCBI Taxonomy" id="1651941"/>
    <lineage>
        <taxon>Eukaryota</taxon>
        <taxon>Fungi</taxon>
        <taxon>Dikarya</taxon>
        <taxon>Basidiomycota</taxon>
        <taxon>Agaricomycotina</taxon>
        <taxon>Tremellomycetes</taxon>
        <taxon>Tremellales</taxon>
        <taxon>Cryptococcaceae</taxon>
        <taxon>Kwoniella</taxon>
    </lineage>
</organism>
<accession>A0AAW0Z428</accession>
<dbReference type="InterPro" id="IPR031915">
    <property type="entry name" value="Clr2_N"/>
</dbReference>
<gene>
    <name evidence="4" type="ORF">IAR55_000840</name>
</gene>
<dbReference type="Pfam" id="PF10383">
    <property type="entry name" value="Clr2"/>
    <property type="match status" value="1"/>
</dbReference>
<dbReference type="GeneID" id="92178099"/>
<dbReference type="PANTHER" id="PTHR38046">
    <property type="entry name" value="CRYPTIC LOCI REGULATOR 2"/>
    <property type="match status" value="1"/>
</dbReference>
<feature type="compositionally biased region" description="Polar residues" evidence="1">
    <location>
        <begin position="145"/>
        <end position="159"/>
    </location>
</feature>
<dbReference type="InterPro" id="IPR038986">
    <property type="entry name" value="Clr2"/>
</dbReference>